<dbReference type="EMBL" id="JALKFT010000035">
    <property type="protein sequence ID" value="MCK9878483.1"/>
    <property type="molecule type" value="Genomic_DNA"/>
</dbReference>
<sequence>MRSSRASRPSVVGVTLGLAAMSVGLLVGCSSGGSGVANDVRVTTCTRDPDNHRAVVQGTVRNSSSKRSNYVIQIDVRANDSKIESGLASVPRVAPGEIKTFTSRPVGVDVPSGTVLRCTVAHVGRIAAE</sequence>
<dbReference type="RefSeq" id="WP_248826581.1">
    <property type="nucleotide sequence ID" value="NZ_JALKFT010000035.1"/>
</dbReference>
<evidence type="ECO:0000313" key="1">
    <source>
        <dbReference type="EMBL" id="MCK9878483.1"/>
    </source>
</evidence>
<keyword evidence="2" id="KW-1185">Reference proteome</keyword>
<dbReference type="PROSITE" id="PS51257">
    <property type="entry name" value="PROKAR_LIPOPROTEIN"/>
    <property type="match status" value="1"/>
</dbReference>
<reference evidence="1 2" key="1">
    <citation type="submission" date="2022-04" db="EMBL/GenBank/DDBJ databases">
        <title>Genome diversity in the genus Frankia.</title>
        <authorList>
            <person name="Carlos-Shanley C."/>
            <person name="Hahn D."/>
        </authorList>
    </citation>
    <scope>NUCLEOTIDE SEQUENCE [LARGE SCALE GENOMIC DNA]</scope>
    <source>
        <strain evidence="1 2">Ag45/Mut15</strain>
    </source>
</reference>
<gene>
    <name evidence="1" type="ORF">MXD59_22405</name>
</gene>
<organism evidence="1 2">
    <name type="scientific">Frankia umida</name>
    <dbReference type="NCBI Taxonomy" id="573489"/>
    <lineage>
        <taxon>Bacteria</taxon>
        <taxon>Bacillati</taxon>
        <taxon>Actinomycetota</taxon>
        <taxon>Actinomycetes</taxon>
        <taxon>Frankiales</taxon>
        <taxon>Frankiaceae</taxon>
        <taxon>Frankia</taxon>
    </lineage>
</organism>
<protein>
    <submittedName>
        <fullName evidence="1">FxLYD domain-containing protein</fullName>
    </submittedName>
</protein>
<dbReference type="NCBIfam" id="NF038353">
    <property type="entry name" value="FxLYD_dom"/>
    <property type="match status" value="1"/>
</dbReference>
<name>A0ABT0K3W4_9ACTN</name>
<comment type="caution">
    <text evidence="1">The sequence shown here is derived from an EMBL/GenBank/DDBJ whole genome shotgun (WGS) entry which is preliminary data.</text>
</comment>
<dbReference type="InterPro" id="IPR047676">
    <property type="entry name" value="FxLYD_dom"/>
</dbReference>
<proteinExistence type="predicted"/>
<accession>A0ABT0K3W4</accession>
<dbReference type="Proteomes" id="UP001201873">
    <property type="component" value="Unassembled WGS sequence"/>
</dbReference>
<evidence type="ECO:0000313" key="2">
    <source>
        <dbReference type="Proteomes" id="UP001201873"/>
    </source>
</evidence>